<accession>A0A418QRA6</accession>
<dbReference type="Proteomes" id="UP000284250">
    <property type="component" value="Unassembled WGS sequence"/>
</dbReference>
<comment type="caution">
    <text evidence="1">The sequence shown here is derived from an EMBL/GenBank/DDBJ whole genome shotgun (WGS) entry which is preliminary data.</text>
</comment>
<reference evidence="1 2" key="1">
    <citation type="submission" date="2018-09" db="EMBL/GenBank/DDBJ databases">
        <authorList>
            <person name="Zeman M."/>
            <person name="Pardy F."/>
        </authorList>
    </citation>
    <scope>NUCLEOTIDE SEQUENCE [LARGE SCALE GENOMIC DNA]</scope>
    <source>
        <strain evidence="1 2">CCM 8852</strain>
    </source>
</reference>
<protein>
    <submittedName>
        <fullName evidence="1">DUF4262 domain-containing protein</fullName>
    </submittedName>
</protein>
<dbReference type="EMBL" id="QYCN01000028">
    <property type="protein sequence ID" value="RIY07618.1"/>
    <property type="molecule type" value="Genomic_DNA"/>
</dbReference>
<evidence type="ECO:0000313" key="2">
    <source>
        <dbReference type="Proteomes" id="UP000284250"/>
    </source>
</evidence>
<dbReference type="OrthoDB" id="9793188at2"/>
<evidence type="ECO:0000313" key="1">
    <source>
        <dbReference type="EMBL" id="RIY07618.1"/>
    </source>
</evidence>
<keyword evidence="2" id="KW-1185">Reference proteome</keyword>
<name>A0A418QRA6_9BACT</name>
<sequence length="150" mass="17805">MTDEQIRQHHNNIDENIRKFGYNSTFVFTDDGPSFCYSTGVYRNFAIPEIFISSLPKNLSHELIENYVNKFKNRKCIPLNEKMHDITDRFPIYLIEVSKEKLAEYTLSSARFYGNEKFEYVQLIYPDAKGYFPNDIGYDYDQMIMGEFEN</sequence>
<dbReference type="AlphaFoldDB" id="A0A418QRA6"/>
<organism evidence="1 2">
    <name type="scientific">Hymenobacter rubripertinctus</name>
    <dbReference type="NCBI Taxonomy" id="2029981"/>
    <lineage>
        <taxon>Bacteria</taxon>
        <taxon>Pseudomonadati</taxon>
        <taxon>Bacteroidota</taxon>
        <taxon>Cytophagia</taxon>
        <taxon>Cytophagales</taxon>
        <taxon>Hymenobacteraceae</taxon>
        <taxon>Hymenobacter</taxon>
    </lineage>
</organism>
<dbReference type="InterPro" id="IPR025358">
    <property type="entry name" value="DUF4262"/>
</dbReference>
<dbReference type="RefSeq" id="WP_119656848.1">
    <property type="nucleotide sequence ID" value="NZ_JBHUOI010000038.1"/>
</dbReference>
<proteinExistence type="predicted"/>
<dbReference type="Pfam" id="PF14081">
    <property type="entry name" value="DUF4262"/>
    <property type="match status" value="1"/>
</dbReference>
<gene>
    <name evidence="1" type="ORF">D0T11_16185</name>
</gene>
<reference evidence="1 2" key="2">
    <citation type="submission" date="2019-01" db="EMBL/GenBank/DDBJ databases">
        <title>Hymenobacter humicola sp. nov., isolated from soils in Antarctica.</title>
        <authorList>
            <person name="Sedlacek I."/>
            <person name="Holochova P."/>
            <person name="Kralova S."/>
            <person name="Pantucek R."/>
            <person name="Stankova E."/>
            <person name="Vrbovska V."/>
            <person name="Kristofova L."/>
            <person name="Svec P."/>
            <person name="Busse H.-J."/>
        </authorList>
    </citation>
    <scope>NUCLEOTIDE SEQUENCE [LARGE SCALE GENOMIC DNA]</scope>
    <source>
        <strain evidence="1 2">CCM 8852</strain>
    </source>
</reference>